<sequence length="128" mass="14703">MQLSPLGASVEPLDSGTVCLISGIFILPVQISCTNFSIYDLGWSWFNGDKRNNQHSLSLLLLLEWAFLSVPIWILGTEIYSNNHNLVKINEINNPLQARNERAYVHTFYKLYSMKSYHEESIFISHIL</sequence>
<dbReference type="Proteomes" id="UP000007305">
    <property type="component" value="Unassembled WGS sequence"/>
</dbReference>
<proteinExistence type="predicted"/>
<organism evidence="2 3">
    <name type="scientific">Zea mays</name>
    <name type="common">Maize</name>
    <dbReference type="NCBI Taxonomy" id="4577"/>
    <lineage>
        <taxon>Eukaryota</taxon>
        <taxon>Viridiplantae</taxon>
        <taxon>Streptophyta</taxon>
        <taxon>Embryophyta</taxon>
        <taxon>Tracheophyta</taxon>
        <taxon>Spermatophyta</taxon>
        <taxon>Magnoliopsida</taxon>
        <taxon>Liliopsida</taxon>
        <taxon>Poales</taxon>
        <taxon>Poaceae</taxon>
        <taxon>PACMAD clade</taxon>
        <taxon>Panicoideae</taxon>
        <taxon>Andropogonodae</taxon>
        <taxon>Andropogoneae</taxon>
        <taxon>Tripsacinae</taxon>
        <taxon>Zea</taxon>
    </lineage>
</organism>
<feature type="transmembrane region" description="Helical" evidence="1">
    <location>
        <begin position="20"/>
        <end position="45"/>
    </location>
</feature>
<evidence type="ECO:0000313" key="3">
    <source>
        <dbReference type="Proteomes" id="UP000007305"/>
    </source>
</evidence>
<keyword evidence="1" id="KW-0812">Transmembrane</keyword>
<feature type="transmembrane region" description="Helical" evidence="1">
    <location>
        <begin position="57"/>
        <end position="76"/>
    </location>
</feature>
<name>A0A804RLL4_MAIZE</name>
<accession>A0A804RLL4</accession>
<reference evidence="2" key="1">
    <citation type="submission" date="2021-05" db="UniProtKB">
        <authorList>
            <consortium name="EnsemblPlants"/>
        </authorList>
    </citation>
    <scope>IDENTIFICATION</scope>
    <source>
        <strain evidence="2">cv. B73</strain>
    </source>
</reference>
<dbReference type="InParanoid" id="A0A804RLL4"/>
<keyword evidence="1" id="KW-1133">Transmembrane helix</keyword>
<keyword evidence="1" id="KW-0472">Membrane</keyword>
<evidence type="ECO:0000313" key="2">
    <source>
        <dbReference type="EnsemblPlants" id="Zm00001eb441700_P001"/>
    </source>
</evidence>
<protein>
    <submittedName>
        <fullName evidence="2">Uncharacterized protein</fullName>
    </submittedName>
</protein>
<dbReference type="AlphaFoldDB" id="A0A804RLL4"/>
<keyword evidence="3" id="KW-1185">Reference proteome</keyword>
<dbReference type="Gramene" id="Zm00001eb441700_T001">
    <property type="protein sequence ID" value="Zm00001eb441700_P001"/>
    <property type="gene ID" value="Zm00001eb441700"/>
</dbReference>
<dbReference type="EnsemblPlants" id="Zm00001eb441700_T001">
    <property type="protein sequence ID" value="Zm00001eb441700_P001"/>
    <property type="gene ID" value="Zm00001eb441700"/>
</dbReference>
<evidence type="ECO:0000256" key="1">
    <source>
        <dbReference type="SAM" id="Phobius"/>
    </source>
</evidence>